<evidence type="ECO:0008006" key="4">
    <source>
        <dbReference type="Google" id="ProtNLM"/>
    </source>
</evidence>
<evidence type="ECO:0000313" key="3">
    <source>
        <dbReference type="Proteomes" id="UP000216361"/>
    </source>
</evidence>
<dbReference type="Pfam" id="PF05940">
    <property type="entry name" value="NnrS"/>
    <property type="match status" value="1"/>
</dbReference>
<feature type="transmembrane region" description="Helical" evidence="1">
    <location>
        <begin position="337"/>
        <end position="355"/>
    </location>
</feature>
<evidence type="ECO:0000313" key="2">
    <source>
        <dbReference type="EMBL" id="OYQ19273.1"/>
    </source>
</evidence>
<keyword evidence="1" id="KW-0812">Transmembrane</keyword>
<accession>A0A255XQN1</accession>
<dbReference type="InterPro" id="IPR010266">
    <property type="entry name" value="NnrS"/>
</dbReference>
<feature type="transmembrane region" description="Helical" evidence="1">
    <location>
        <begin position="87"/>
        <end position="107"/>
    </location>
</feature>
<reference evidence="2 3" key="1">
    <citation type="submission" date="2017-07" db="EMBL/GenBank/DDBJ databases">
        <title>Elstera cyanobacteriorum sp. nov., a novel bacterium isolated from cyanobacterial aggregates in a eutrophic lake.</title>
        <authorList>
            <person name="Cai H."/>
        </authorList>
    </citation>
    <scope>NUCLEOTIDE SEQUENCE [LARGE SCALE GENOMIC DNA]</scope>
    <source>
        <strain evidence="2 3">TH019</strain>
    </source>
</reference>
<dbReference type="OrthoDB" id="9770040at2"/>
<evidence type="ECO:0000256" key="1">
    <source>
        <dbReference type="SAM" id="Phobius"/>
    </source>
</evidence>
<protein>
    <recommendedName>
        <fullName evidence="4">NnrS family protein</fullName>
    </recommendedName>
</protein>
<sequence length="423" mass="44635">MRRFSALADTLGDEGLRLFFPLAALHAAIWPALWAIGQGFDLVFTRTTSPFVWHGYELLIGAYGAALIGFITTAVPEWTGTPRPQGGLLFGLALLWGIGRLVGLGGADRFGVVAALADLGWLAALVGFVALVSLRRRTDRLLGFLLWLSALAAAAAMVRWGMICADMALAERGVLMVALAFLGLLGLALARIGPPILNQILDPTEASFPFRPHPGRLNLAPGLVAVAVIGQGVGGAEPVFAYLLMAAGAAFLDRTGETFVGREFFRAEVLALAGSSLLAGAGLMAWGASLLWATTTPLFGLHLAVMGGLGLGVLAVFSIAGLLHTGRPLGLRRKTRFALLLILLALGVRVLPEFGLGGLNAYRWAALLWAASFLLWFWDYWPWLKSAPGGPDHASACGGVSFSRSTARAAICPTRASTDIGRK</sequence>
<proteinExistence type="predicted"/>
<keyword evidence="3" id="KW-1185">Reference proteome</keyword>
<organism evidence="2 3">
    <name type="scientific">Elstera cyanobacteriorum</name>
    <dbReference type="NCBI Taxonomy" id="2022747"/>
    <lineage>
        <taxon>Bacteria</taxon>
        <taxon>Pseudomonadati</taxon>
        <taxon>Pseudomonadota</taxon>
        <taxon>Alphaproteobacteria</taxon>
        <taxon>Rhodospirillales</taxon>
        <taxon>Rhodospirillaceae</taxon>
        <taxon>Elstera</taxon>
    </lineage>
</organism>
<keyword evidence="1" id="KW-1133">Transmembrane helix</keyword>
<feature type="transmembrane region" description="Helical" evidence="1">
    <location>
        <begin position="269"/>
        <end position="293"/>
    </location>
</feature>
<feature type="transmembrane region" description="Helical" evidence="1">
    <location>
        <begin position="113"/>
        <end position="134"/>
    </location>
</feature>
<dbReference type="AlphaFoldDB" id="A0A255XQN1"/>
<name>A0A255XQN1_9PROT</name>
<feature type="transmembrane region" description="Helical" evidence="1">
    <location>
        <begin position="299"/>
        <end position="325"/>
    </location>
</feature>
<feature type="transmembrane region" description="Helical" evidence="1">
    <location>
        <begin position="174"/>
        <end position="194"/>
    </location>
</feature>
<feature type="transmembrane region" description="Helical" evidence="1">
    <location>
        <begin position="56"/>
        <end position="75"/>
    </location>
</feature>
<feature type="transmembrane region" description="Helical" evidence="1">
    <location>
        <begin position="361"/>
        <end position="378"/>
    </location>
</feature>
<dbReference type="RefSeq" id="WP_094408377.1">
    <property type="nucleotide sequence ID" value="NZ_BMJZ01000004.1"/>
</dbReference>
<dbReference type="EMBL" id="NOXS01000031">
    <property type="protein sequence ID" value="OYQ19273.1"/>
    <property type="molecule type" value="Genomic_DNA"/>
</dbReference>
<dbReference type="Proteomes" id="UP000216361">
    <property type="component" value="Unassembled WGS sequence"/>
</dbReference>
<gene>
    <name evidence="2" type="ORF">CHR90_07470</name>
</gene>
<feature type="transmembrane region" description="Helical" evidence="1">
    <location>
        <begin position="141"/>
        <end position="162"/>
    </location>
</feature>
<comment type="caution">
    <text evidence="2">The sequence shown here is derived from an EMBL/GenBank/DDBJ whole genome shotgun (WGS) entry which is preliminary data.</text>
</comment>
<feature type="transmembrane region" description="Helical" evidence="1">
    <location>
        <begin position="16"/>
        <end position="36"/>
    </location>
</feature>
<keyword evidence="1" id="KW-0472">Membrane</keyword>